<reference evidence="4" key="1">
    <citation type="journal article" date="2019" name="Sci. Rep.">
        <title>Draft genome of Tanacetum cinerariifolium, the natural source of mosquito coil.</title>
        <authorList>
            <person name="Yamashiro T."/>
            <person name="Shiraishi A."/>
            <person name="Satake H."/>
            <person name="Nakayama K."/>
        </authorList>
    </citation>
    <scope>NUCLEOTIDE SEQUENCE</scope>
</reference>
<evidence type="ECO:0000256" key="1">
    <source>
        <dbReference type="PROSITE-ProRule" id="PRU00047"/>
    </source>
</evidence>
<accession>A0A6L2JAY5</accession>
<dbReference type="Gene3D" id="4.10.60.10">
    <property type="entry name" value="Zinc finger, CCHC-type"/>
    <property type="match status" value="1"/>
</dbReference>
<evidence type="ECO:0000313" key="4">
    <source>
        <dbReference type="EMBL" id="GEU33145.1"/>
    </source>
</evidence>
<keyword evidence="1" id="KW-0862">Zinc</keyword>
<dbReference type="SUPFAM" id="SSF57756">
    <property type="entry name" value="Retrovirus zinc finger-like domains"/>
    <property type="match status" value="1"/>
</dbReference>
<dbReference type="PROSITE" id="PS50158">
    <property type="entry name" value="ZF_CCHC"/>
    <property type="match status" value="1"/>
</dbReference>
<comment type="caution">
    <text evidence="4">The sequence shown here is derived from an EMBL/GenBank/DDBJ whole genome shotgun (WGS) entry which is preliminary data.</text>
</comment>
<organism evidence="4">
    <name type="scientific">Tanacetum cinerariifolium</name>
    <name type="common">Dalmatian daisy</name>
    <name type="synonym">Chrysanthemum cinerariifolium</name>
    <dbReference type="NCBI Taxonomy" id="118510"/>
    <lineage>
        <taxon>Eukaryota</taxon>
        <taxon>Viridiplantae</taxon>
        <taxon>Streptophyta</taxon>
        <taxon>Embryophyta</taxon>
        <taxon>Tracheophyta</taxon>
        <taxon>Spermatophyta</taxon>
        <taxon>Magnoliopsida</taxon>
        <taxon>eudicotyledons</taxon>
        <taxon>Gunneridae</taxon>
        <taxon>Pentapetalae</taxon>
        <taxon>asterids</taxon>
        <taxon>campanulids</taxon>
        <taxon>Asterales</taxon>
        <taxon>Asteraceae</taxon>
        <taxon>Asteroideae</taxon>
        <taxon>Anthemideae</taxon>
        <taxon>Anthemidinae</taxon>
        <taxon>Tanacetum</taxon>
    </lineage>
</organism>
<dbReference type="InterPro" id="IPR001878">
    <property type="entry name" value="Znf_CCHC"/>
</dbReference>
<dbReference type="GO" id="GO:0003676">
    <property type="term" value="F:nucleic acid binding"/>
    <property type="evidence" value="ECO:0007669"/>
    <property type="project" value="InterPro"/>
</dbReference>
<keyword evidence="2" id="KW-0175">Coiled coil</keyword>
<sequence length="499" mass="56185">MAGEGSSKTPIASIEALHMVSYVKLPVLKKDEAGNEIELPPVTAQQILARRRETKAKSPLLMAIPDEHLVRFHGIKDAKTLWDAIKTRFSDNVESKKIFQRLLSPLEIHRAGDSTEDANQKFLRSIPSAWSNISLIMTNKPCIYTLDIDDLYNNLKVYEADIKGSFGSSSNSQNVAFVSTESINSTNELNVAYSVSTATGHSSQAQDKEDLEQIDQDDLEEIDLKWQVAMLSMRVKQFYKKTRRNLEFNGKEPVGFDKKNVECFNCHRRGYFARDCKSARNSGYRSRDAGNAIYRGRDNGKRPAKEEDAQALVVQDGLDEALKEKEDLKAKLEKLETSSKNLTKQFDSQISAKVKTGLGYDRQFNEKEVLDIKDKEVTETVLDNRSSDEEISVPNDRFKKGEGYHAVPPPLTRNYMPPKPVLSFAGLDDSIYKFKLSETVTSLAKNKKDAPETSTVFVEKLKEDRSSAPLIEDWKTDSDDDSVYTPKPIPAKTNFMKAG</sequence>
<gene>
    <name evidence="4" type="ORF">Tci_005123</name>
</gene>
<dbReference type="InterPro" id="IPR036875">
    <property type="entry name" value="Znf_CCHC_sf"/>
</dbReference>
<dbReference type="GO" id="GO:0008270">
    <property type="term" value="F:zinc ion binding"/>
    <property type="evidence" value="ECO:0007669"/>
    <property type="project" value="UniProtKB-KW"/>
</dbReference>
<feature type="domain" description="CCHC-type" evidence="3">
    <location>
        <begin position="263"/>
        <end position="278"/>
    </location>
</feature>
<keyword evidence="1" id="KW-0479">Metal-binding</keyword>
<dbReference type="AlphaFoldDB" id="A0A6L2JAY5"/>
<feature type="coiled-coil region" evidence="2">
    <location>
        <begin position="315"/>
        <end position="345"/>
    </location>
</feature>
<evidence type="ECO:0000259" key="3">
    <source>
        <dbReference type="PROSITE" id="PS50158"/>
    </source>
</evidence>
<protein>
    <submittedName>
        <fullName evidence="4">Ribonuclease H-like domain-containing protein</fullName>
    </submittedName>
</protein>
<proteinExistence type="predicted"/>
<name>A0A6L2JAY5_TANCI</name>
<dbReference type="EMBL" id="BKCJ010000431">
    <property type="protein sequence ID" value="GEU33145.1"/>
    <property type="molecule type" value="Genomic_DNA"/>
</dbReference>
<evidence type="ECO:0000256" key="2">
    <source>
        <dbReference type="SAM" id="Coils"/>
    </source>
</evidence>
<keyword evidence="1" id="KW-0863">Zinc-finger</keyword>